<feature type="domain" description="GYF" evidence="2">
    <location>
        <begin position="338"/>
        <end position="394"/>
    </location>
</feature>
<feature type="compositionally biased region" description="Polar residues" evidence="1">
    <location>
        <begin position="960"/>
        <end position="974"/>
    </location>
</feature>
<dbReference type="EMBL" id="KL197727">
    <property type="protein sequence ID" value="KDQ54906.1"/>
    <property type="molecule type" value="Genomic_DNA"/>
</dbReference>
<feature type="region of interest" description="Disordered" evidence="1">
    <location>
        <begin position="116"/>
        <end position="336"/>
    </location>
</feature>
<dbReference type="SUPFAM" id="SSF55277">
    <property type="entry name" value="GYF domain"/>
    <property type="match status" value="1"/>
</dbReference>
<feature type="compositionally biased region" description="Low complexity" evidence="1">
    <location>
        <begin position="644"/>
        <end position="683"/>
    </location>
</feature>
<accession>A0A067PX46</accession>
<dbReference type="Pfam" id="PF02213">
    <property type="entry name" value="GYF"/>
    <property type="match status" value="1"/>
</dbReference>
<feature type="compositionally biased region" description="Low complexity" evidence="1">
    <location>
        <begin position="844"/>
        <end position="853"/>
    </location>
</feature>
<evidence type="ECO:0000259" key="2">
    <source>
        <dbReference type="PROSITE" id="PS50829"/>
    </source>
</evidence>
<feature type="compositionally biased region" description="Basic and acidic residues" evidence="1">
    <location>
        <begin position="1008"/>
        <end position="1027"/>
    </location>
</feature>
<dbReference type="InterPro" id="IPR035445">
    <property type="entry name" value="GYF-like_dom_sf"/>
</dbReference>
<organism evidence="3 4">
    <name type="scientific">Jaapia argillacea MUCL 33604</name>
    <dbReference type="NCBI Taxonomy" id="933084"/>
    <lineage>
        <taxon>Eukaryota</taxon>
        <taxon>Fungi</taxon>
        <taxon>Dikarya</taxon>
        <taxon>Basidiomycota</taxon>
        <taxon>Agaricomycotina</taxon>
        <taxon>Agaricomycetes</taxon>
        <taxon>Agaricomycetidae</taxon>
        <taxon>Jaapiales</taxon>
        <taxon>Jaapiaceae</taxon>
        <taxon>Jaapia</taxon>
    </lineage>
</organism>
<sequence>MTTTTMQFGPEWMRTKHQTPRSQAAPSPPPVTTALPAASSYSSLVTPVSNVTEEKRDVSNPFRYSKEEMFRIYKEGGGRGGLGLEVERWEGIVREMGSDPVGLKELSENERKLFAGPLNSEIRRRQSTDYLSPLATPSERPRLPHANTAGGSPMRERFTLVGRRRDSTDQQPSIPRKLSTSALHGQLNSPRESGLPSPRPRVGFSSGFDGVLNGGDSWSLRRRASEGLVKSHSDSPSDRKGHDIKEEEESGNIDPHHLGNGSGVDDSDPSSSQHLLPNAPHTTTPMDDSFGGGLAQNVGTLSLAENPGAGQTVDPSGGTPDPDRANGDHSPGSLDLGAVQWSYLDPQGQIQGPFRGDLMQKWHDEGYFTPDLLMKRTHLDSEWVSVGEMSLRAGTDKIFLSPALLSSGPPGLSRHSHSPHDGMAQIQEPSVTAAAYQLAPNRALRSSTLDSYLSNPSPASVSPASSFGAARFGNASPDAAAFGGRSNSLYAGGDSSLGARMLNVASANESYAPYDTQGRGGYGTSPLTPSYPSRQSFPENITPGRAHPAEGFGYEAHITRGATDTLGGLNTSFVSPEPDVTFGTMGPKPAYTGPASGYSGSEYGPVGAQFAQRTPVRTPRDSFPRHGHEDRLESSTGYLNGPISPFGAPAGPQAFPQSPHAQYLSPQPRQTLPTLTTTTGSQPIATISPILSHAPPQNMQHSFLSTPNQVAQPAWPAQDPTPVRRAGPFDPPLPKTTNTVINPNQPPAPSHIAPRPPVPQPQSSAPVPNGQSHWLTASQGIVDDGWGEAPGGPNSLTYSNLMQHNEQLQRQKETAPLLHESPEHSEGPEPAPQPVEVPSPPVAPAVAKPAAADKPQKVETKHQPQVVKQPAPIVPVQPPRSLTPPVVSPIPVSQGPPKAPWATEDEKKGKVSATSMNLRDIQEAEEKRLEAKKAAERERDRAVRAAPVEDAQPFTASWGLPTSQAGASRANSHLISKDAPTATSQGAANTTGAPWTQAAKPPTHKKTMKEIQEEEERRKKESAKQKDTVAAAARRAYAETTTKNPAPTTPTLGGVWTTVGPGGKSPAVTAPPARPAAPLAASSIITSTVPAPRPPNGPSPVRSTPVPPAVIKSVPSASKVDDYPTAPSGDFMRWVNESLKGLSSNVKVEEIMEILLSMPLDPDPSMVEIISTIIYQNSTTMDGRRFASEFITKRKSDSVASRSRTGASNGATGSASKTPSVAEVLKSQPKPAPNDGWGGFKVVNKKKKNGRS</sequence>
<dbReference type="PANTHER" id="PTHR14445">
    <property type="entry name" value="GRB10 INTERACTING GYF PROTEIN"/>
    <property type="match status" value="1"/>
</dbReference>
<feature type="compositionally biased region" description="Basic residues" evidence="1">
    <location>
        <begin position="1243"/>
        <end position="1252"/>
    </location>
</feature>
<reference evidence="4" key="1">
    <citation type="journal article" date="2014" name="Proc. Natl. Acad. Sci. U.S.A.">
        <title>Extensive sampling of basidiomycete genomes demonstrates inadequacy of the white-rot/brown-rot paradigm for wood decay fungi.</title>
        <authorList>
            <person name="Riley R."/>
            <person name="Salamov A.A."/>
            <person name="Brown D.W."/>
            <person name="Nagy L.G."/>
            <person name="Floudas D."/>
            <person name="Held B.W."/>
            <person name="Levasseur A."/>
            <person name="Lombard V."/>
            <person name="Morin E."/>
            <person name="Otillar R."/>
            <person name="Lindquist E.A."/>
            <person name="Sun H."/>
            <person name="LaButti K.M."/>
            <person name="Schmutz J."/>
            <person name="Jabbour D."/>
            <person name="Luo H."/>
            <person name="Baker S.E."/>
            <person name="Pisabarro A.G."/>
            <person name="Walton J.D."/>
            <person name="Blanchette R.A."/>
            <person name="Henrissat B."/>
            <person name="Martin F."/>
            <person name="Cullen D."/>
            <person name="Hibbett D.S."/>
            <person name="Grigoriev I.V."/>
        </authorList>
    </citation>
    <scope>NUCLEOTIDE SEQUENCE [LARGE SCALE GENOMIC DNA]</scope>
    <source>
        <strain evidence="4">MUCL 33604</strain>
    </source>
</reference>
<evidence type="ECO:0000313" key="4">
    <source>
        <dbReference type="Proteomes" id="UP000027265"/>
    </source>
</evidence>
<evidence type="ECO:0000313" key="3">
    <source>
        <dbReference type="EMBL" id="KDQ54906.1"/>
    </source>
</evidence>
<name>A0A067PX46_9AGAM</name>
<dbReference type="InterPro" id="IPR051640">
    <property type="entry name" value="GRB10-interact_GYF"/>
</dbReference>
<feature type="compositionally biased region" description="Pro residues" evidence="1">
    <location>
        <begin position="744"/>
        <end position="760"/>
    </location>
</feature>
<dbReference type="AlphaFoldDB" id="A0A067PX46"/>
<dbReference type="OrthoDB" id="6415790at2759"/>
<feature type="region of interest" description="Disordered" evidence="1">
    <location>
        <begin position="805"/>
        <end position="1110"/>
    </location>
</feature>
<dbReference type="Proteomes" id="UP000027265">
    <property type="component" value="Unassembled WGS sequence"/>
</dbReference>
<feature type="region of interest" description="Disordered" evidence="1">
    <location>
        <begin position="612"/>
        <end position="773"/>
    </location>
</feature>
<feature type="region of interest" description="Disordered" evidence="1">
    <location>
        <begin position="1"/>
        <end position="36"/>
    </location>
</feature>
<dbReference type="SMART" id="SM00444">
    <property type="entry name" value="GYF"/>
    <property type="match status" value="1"/>
</dbReference>
<dbReference type="InParanoid" id="A0A067PX46"/>
<dbReference type="InterPro" id="IPR003169">
    <property type="entry name" value="GYF"/>
</dbReference>
<feature type="compositionally biased region" description="Pro residues" evidence="1">
    <location>
        <begin position="872"/>
        <end position="888"/>
    </location>
</feature>
<feature type="compositionally biased region" description="Low complexity" evidence="1">
    <location>
        <begin position="1066"/>
        <end position="1081"/>
    </location>
</feature>
<feature type="compositionally biased region" description="Polar residues" evidence="1">
    <location>
        <begin position="695"/>
        <end position="711"/>
    </location>
</feature>
<dbReference type="FunCoup" id="A0A067PX46">
    <property type="interactions" value="303"/>
</dbReference>
<protein>
    <recommendedName>
        <fullName evidence="2">GYF domain-containing protein</fullName>
    </recommendedName>
</protein>
<gene>
    <name evidence="3" type="ORF">JAAARDRAFT_160210</name>
</gene>
<dbReference type="STRING" id="933084.A0A067PX46"/>
<feature type="compositionally biased region" description="Polar residues" evidence="1">
    <location>
        <begin position="169"/>
        <end position="191"/>
    </location>
</feature>
<feature type="compositionally biased region" description="Polar residues" evidence="1">
    <location>
        <begin position="1198"/>
        <end position="1219"/>
    </location>
</feature>
<feature type="compositionally biased region" description="Basic and acidic residues" evidence="1">
    <location>
        <begin position="920"/>
        <end position="943"/>
    </location>
</feature>
<keyword evidence="4" id="KW-1185">Reference proteome</keyword>
<dbReference type="PANTHER" id="PTHR14445:SF36">
    <property type="entry name" value="FI03272P-RELATED"/>
    <property type="match status" value="1"/>
</dbReference>
<evidence type="ECO:0000256" key="1">
    <source>
        <dbReference type="SAM" id="MobiDB-lite"/>
    </source>
</evidence>
<feature type="region of interest" description="Disordered" evidence="1">
    <location>
        <begin position="1193"/>
        <end position="1252"/>
    </location>
</feature>
<dbReference type="GO" id="GO:0005829">
    <property type="term" value="C:cytosol"/>
    <property type="evidence" value="ECO:0007669"/>
    <property type="project" value="TreeGrafter"/>
</dbReference>
<feature type="compositionally biased region" description="Low complexity" evidence="1">
    <location>
        <begin position="1030"/>
        <end position="1051"/>
    </location>
</feature>
<dbReference type="Gene3D" id="3.30.1490.40">
    <property type="match status" value="1"/>
</dbReference>
<feature type="compositionally biased region" description="Basic and acidic residues" evidence="1">
    <location>
        <begin position="618"/>
        <end position="633"/>
    </location>
</feature>
<feature type="compositionally biased region" description="Polar residues" evidence="1">
    <location>
        <begin position="981"/>
        <end position="994"/>
    </location>
</feature>
<feature type="compositionally biased region" description="Basic and acidic residues" evidence="1">
    <location>
        <begin position="223"/>
        <end position="245"/>
    </location>
</feature>
<dbReference type="PROSITE" id="PS50829">
    <property type="entry name" value="GYF"/>
    <property type="match status" value="1"/>
</dbReference>
<feature type="compositionally biased region" description="Basic and acidic residues" evidence="1">
    <location>
        <begin position="154"/>
        <end position="168"/>
    </location>
</feature>
<dbReference type="HOGENOM" id="CLU_269914_0_0_1"/>
<dbReference type="CDD" id="cd00072">
    <property type="entry name" value="GYF"/>
    <property type="match status" value="1"/>
</dbReference>
<feature type="compositionally biased region" description="Pro residues" evidence="1">
    <location>
        <begin position="829"/>
        <end position="843"/>
    </location>
</feature>
<proteinExistence type="predicted"/>